<dbReference type="GO" id="GO:0005737">
    <property type="term" value="C:cytoplasm"/>
    <property type="evidence" value="ECO:0007669"/>
    <property type="project" value="TreeGrafter"/>
</dbReference>
<dbReference type="InterPro" id="IPR051908">
    <property type="entry name" value="Ribosomal_N-acetyltransferase"/>
</dbReference>
<dbReference type="KEGG" id="nak:EH165_05900"/>
<keyword evidence="3" id="KW-0808">Transferase</keyword>
<dbReference type="Gene3D" id="3.40.630.30">
    <property type="match status" value="1"/>
</dbReference>
<evidence type="ECO:0000313" key="3">
    <source>
        <dbReference type="EMBL" id="AZI57750.1"/>
    </source>
</evidence>
<dbReference type="Pfam" id="PF13302">
    <property type="entry name" value="Acetyltransf_3"/>
    <property type="match status" value="1"/>
</dbReference>
<feature type="region of interest" description="Disordered" evidence="1">
    <location>
        <begin position="48"/>
        <end position="68"/>
    </location>
</feature>
<dbReference type="PROSITE" id="PS51186">
    <property type="entry name" value="GNAT"/>
    <property type="match status" value="1"/>
</dbReference>
<dbReference type="EMBL" id="CP034170">
    <property type="protein sequence ID" value="AZI57750.1"/>
    <property type="molecule type" value="Genomic_DNA"/>
</dbReference>
<dbReference type="Proteomes" id="UP000268084">
    <property type="component" value="Chromosome"/>
</dbReference>
<sequence>MDESVMLRLMPLSEATWLLAGGRPQDGSWHPEYPLDGDQRACGGYVDRATKDRATKDRATKDRATEDPSAAHPFGYYQVLRNGVVIGGAGFHSPPASGVVEIGYGIVPAERGRGSATAALRMLLAIATEANADPHAVAGVELVIGSADHGNEASQRVMLAAGMRCDGPGTDEMGEAIVRFSWDVPV</sequence>
<dbReference type="RefSeq" id="WP_124798457.1">
    <property type="nucleotide sequence ID" value="NZ_CP034170.1"/>
</dbReference>
<dbReference type="InterPro" id="IPR016181">
    <property type="entry name" value="Acyl_CoA_acyltransferase"/>
</dbReference>
<feature type="domain" description="N-acetyltransferase" evidence="2">
    <location>
        <begin position="1"/>
        <end position="185"/>
    </location>
</feature>
<evidence type="ECO:0000256" key="1">
    <source>
        <dbReference type="SAM" id="MobiDB-lite"/>
    </source>
</evidence>
<dbReference type="PANTHER" id="PTHR43441:SF6">
    <property type="entry name" value="N-ACETYLTRANSFERASE DOMAIN-CONTAINING PROTEIN"/>
    <property type="match status" value="1"/>
</dbReference>
<feature type="compositionally biased region" description="Basic and acidic residues" evidence="1">
    <location>
        <begin position="48"/>
        <end position="66"/>
    </location>
</feature>
<evidence type="ECO:0000313" key="4">
    <source>
        <dbReference type="Proteomes" id="UP000268084"/>
    </source>
</evidence>
<protein>
    <submittedName>
        <fullName evidence="3">N-acetyltransferase</fullName>
    </submittedName>
</protein>
<proteinExistence type="predicted"/>
<dbReference type="GO" id="GO:0008999">
    <property type="term" value="F:protein-N-terminal-alanine acetyltransferase activity"/>
    <property type="evidence" value="ECO:0007669"/>
    <property type="project" value="TreeGrafter"/>
</dbReference>
<name>A0A3G8ZKM1_9ACTN</name>
<organism evidence="3 4">
    <name type="scientific">Nakamurella antarctica</name>
    <dbReference type="NCBI Taxonomy" id="1902245"/>
    <lineage>
        <taxon>Bacteria</taxon>
        <taxon>Bacillati</taxon>
        <taxon>Actinomycetota</taxon>
        <taxon>Actinomycetes</taxon>
        <taxon>Nakamurellales</taxon>
        <taxon>Nakamurellaceae</taxon>
        <taxon>Nakamurella</taxon>
    </lineage>
</organism>
<dbReference type="GO" id="GO:1990189">
    <property type="term" value="F:protein N-terminal-serine acetyltransferase activity"/>
    <property type="evidence" value="ECO:0007669"/>
    <property type="project" value="TreeGrafter"/>
</dbReference>
<keyword evidence="4" id="KW-1185">Reference proteome</keyword>
<dbReference type="PANTHER" id="PTHR43441">
    <property type="entry name" value="RIBOSOMAL-PROTEIN-SERINE ACETYLTRANSFERASE"/>
    <property type="match status" value="1"/>
</dbReference>
<dbReference type="AlphaFoldDB" id="A0A3G8ZKM1"/>
<gene>
    <name evidence="3" type="ORF">EH165_05900</name>
</gene>
<reference evidence="3 4" key="1">
    <citation type="submission" date="2018-11" db="EMBL/GenBank/DDBJ databases">
        <authorList>
            <person name="Da X."/>
        </authorList>
    </citation>
    <scope>NUCLEOTIDE SEQUENCE [LARGE SCALE GENOMIC DNA]</scope>
    <source>
        <strain evidence="3 4">S14-144</strain>
    </source>
</reference>
<evidence type="ECO:0000259" key="2">
    <source>
        <dbReference type="PROSITE" id="PS51186"/>
    </source>
</evidence>
<dbReference type="InterPro" id="IPR000182">
    <property type="entry name" value="GNAT_dom"/>
</dbReference>
<accession>A0A3G8ZKM1</accession>
<dbReference type="OrthoDB" id="4543915at2"/>
<dbReference type="SUPFAM" id="SSF55729">
    <property type="entry name" value="Acyl-CoA N-acyltransferases (Nat)"/>
    <property type="match status" value="1"/>
</dbReference>
<reference evidence="3 4" key="2">
    <citation type="submission" date="2018-12" db="EMBL/GenBank/DDBJ databases">
        <title>Nakamurella antarcticus sp. nov., isolated from Antarctica South Shetland Islands soil.</title>
        <authorList>
            <person name="Peng F."/>
        </authorList>
    </citation>
    <scope>NUCLEOTIDE SEQUENCE [LARGE SCALE GENOMIC DNA]</scope>
    <source>
        <strain evidence="3 4">S14-144</strain>
    </source>
</reference>